<feature type="compositionally biased region" description="Low complexity" evidence="1">
    <location>
        <begin position="17"/>
        <end position="29"/>
    </location>
</feature>
<keyword evidence="2" id="KW-0472">Membrane</keyword>
<proteinExistence type="predicted"/>
<keyword evidence="2" id="KW-1133">Transmembrane helix</keyword>
<evidence type="ECO:0000256" key="2">
    <source>
        <dbReference type="SAM" id="Phobius"/>
    </source>
</evidence>
<accession>A0A518GV02</accession>
<gene>
    <name evidence="3" type="ORF">ElP_02430</name>
</gene>
<feature type="transmembrane region" description="Helical" evidence="2">
    <location>
        <begin position="428"/>
        <end position="448"/>
    </location>
</feature>
<name>A0A518GV02_9BACT</name>
<feature type="region of interest" description="Disordered" evidence="1">
    <location>
        <begin position="1"/>
        <end position="46"/>
    </location>
</feature>
<dbReference type="Proteomes" id="UP000317835">
    <property type="component" value="Chromosome"/>
</dbReference>
<evidence type="ECO:0000313" key="4">
    <source>
        <dbReference type="Proteomes" id="UP000317835"/>
    </source>
</evidence>
<dbReference type="KEGG" id="tpla:ElP_02430"/>
<dbReference type="RefSeq" id="WP_145266476.1">
    <property type="nucleotide sequence ID" value="NZ_CP036426.1"/>
</dbReference>
<evidence type="ECO:0000256" key="1">
    <source>
        <dbReference type="SAM" id="MobiDB-lite"/>
    </source>
</evidence>
<dbReference type="OrthoDB" id="208382at2"/>
<dbReference type="EMBL" id="CP036426">
    <property type="protein sequence ID" value="QDV32411.1"/>
    <property type="molecule type" value="Genomic_DNA"/>
</dbReference>
<dbReference type="AlphaFoldDB" id="A0A518GV02"/>
<dbReference type="InterPro" id="IPR001646">
    <property type="entry name" value="5peptide_repeat"/>
</dbReference>
<protein>
    <recommendedName>
        <fullName evidence="5">Pentapeptide repeats (8 copies)</fullName>
    </recommendedName>
</protein>
<reference evidence="3 4" key="1">
    <citation type="submission" date="2019-02" db="EMBL/GenBank/DDBJ databases">
        <title>Deep-cultivation of Planctomycetes and their phenomic and genomic characterization uncovers novel biology.</title>
        <authorList>
            <person name="Wiegand S."/>
            <person name="Jogler M."/>
            <person name="Boedeker C."/>
            <person name="Pinto D."/>
            <person name="Vollmers J."/>
            <person name="Rivas-Marin E."/>
            <person name="Kohn T."/>
            <person name="Peeters S.H."/>
            <person name="Heuer A."/>
            <person name="Rast P."/>
            <person name="Oberbeckmann S."/>
            <person name="Bunk B."/>
            <person name="Jeske O."/>
            <person name="Meyerdierks A."/>
            <person name="Storesund J.E."/>
            <person name="Kallscheuer N."/>
            <person name="Luecker S."/>
            <person name="Lage O.M."/>
            <person name="Pohl T."/>
            <person name="Merkel B.J."/>
            <person name="Hornburger P."/>
            <person name="Mueller R.-W."/>
            <person name="Bruemmer F."/>
            <person name="Labrenz M."/>
            <person name="Spormann A.M."/>
            <person name="Op den Camp H."/>
            <person name="Overmann J."/>
            <person name="Amann R."/>
            <person name="Jetten M.S.M."/>
            <person name="Mascher T."/>
            <person name="Medema M.H."/>
            <person name="Devos D.P."/>
            <person name="Kaster A.-K."/>
            <person name="Ovreas L."/>
            <person name="Rohde M."/>
            <person name="Galperin M.Y."/>
            <person name="Jogler C."/>
        </authorList>
    </citation>
    <scope>NUCLEOTIDE SEQUENCE [LARGE SCALE GENOMIC DNA]</scope>
    <source>
        <strain evidence="3 4">ElP</strain>
    </source>
</reference>
<sequence length="454" mass="50535">MDTAEPIEHDEDEATEAPSPASPGRGAPSCDREPDSRLGPRNDRRELQADEAERLLRLGREVKDVRIVGRLRLRGEFDKPVRLSRVEAANLLIEDATFAAEVALVACRLARPIIQRKVVFGAGLSLEGSELSKLVKVDNVEIRGRLNARKARFAGKLVAIKARFAGPADFWEATFDDWANFKACRFDDTADFRSTCAEEGVQFQHCHFAADFLFRGASVGKKAEFNDSTFEGLIDLSKAKLHDFAYLESVALGPGARFAFWNAVAERVQIRPEQVEGRLASERDGDHARAASEYGLLKRNFEALHRHEEEDWAFYRFKVNERRSKPRSWRRPWSKLGQGFEWLVLDLGCRYGTSPFRTVAAASAMILAFSLVYMAGVESLPIGDGPAPFDGAPTTLPNRVVIGLVTSVSAFTDGLGSLRETARGWMNLFLVAESLLGTLVWGLFIVAFSRKVIR</sequence>
<evidence type="ECO:0000313" key="3">
    <source>
        <dbReference type="EMBL" id="QDV32411.1"/>
    </source>
</evidence>
<dbReference type="Pfam" id="PF13576">
    <property type="entry name" value="Pentapeptide_3"/>
    <property type="match status" value="1"/>
</dbReference>
<keyword evidence="2" id="KW-0812">Transmembrane</keyword>
<evidence type="ECO:0008006" key="5">
    <source>
        <dbReference type="Google" id="ProtNLM"/>
    </source>
</evidence>
<keyword evidence="4" id="KW-1185">Reference proteome</keyword>
<feature type="compositionally biased region" description="Basic and acidic residues" evidence="1">
    <location>
        <begin position="30"/>
        <end position="46"/>
    </location>
</feature>
<organism evidence="3 4">
    <name type="scientific">Tautonia plasticadhaerens</name>
    <dbReference type="NCBI Taxonomy" id="2527974"/>
    <lineage>
        <taxon>Bacteria</taxon>
        <taxon>Pseudomonadati</taxon>
        <taxon>Planctomycetota</taxon>
        <taxon>Planctomycetia</taxon>
        <taxon>Isosphaerales</taxon>
        <taxon>Isosphaeraceae</taxon>
        <taxon>Tautonia</taxon>
    </lineage>
</organism>